<keyword evidence="1" id="KW-1133">Transmembrane helix</keyword>
<dbReference type="Gene3D" id="1.10.287.110">
    <property type="entry name" value="DnaJ domain"/>
    <property type="match status" value="1"/>
</dbReference>
<dbReference type="InterPro" id="IPR036869">
    <property type="entry name" value="J_dom_sf"/>
</dbReference>
<dbReference type="PANTHER" id="PTHR45504:SF3">
    <property type="entry name" value="CHAPERONE DNAJ-DOMAIN SUPERFAMILY PROTEIN"/>
    <property type="match status" value="1"/>
</dbReference>
<dbReference type="PANTHER" id="PTHR45504">
    <property type="entry name" value="CHAPERONE DNAJ-DOMAIN SUPERFAMILY PROTEIN"/>
    <property type="match status" value="1"/>
</dbReference>
<keyword evidence="3" id="KW-1185">Reference proteome</keyword>
<dbReference type="GO" id="GO:0005737">
    <property type="term" value="C:cytoplasm"/>
    <property type="evidence" value="ECO:0007669"/>
    <property type="project" value="TreeGrafter"/>
</dbReference>
<sequence>MIGINETYAARRDTQRQRKEALVRLFPFYLLGSVSPFLSAHKLNTIMMWEWGDYEDAIPESDQPEPDSHLNFDFFSTLAKPKDYYKILEVDYDATDDDIRSNYIRLALVCSVVSVFLLLGFPIGANVGVVVRAEVAPGQAERPGFYYLAIPRHKRGLPGYVCICLNLFLGLGIRMPSLFIAWEILF</sequence>
<feature type="transmembrane region" description="Helical" evidence="1">
    <location>
        <begin position="21"/>
        <end position="40"/>
    </location>
</feature>
<dbReference type="CDD" id="cd06257">
    <property type="entry name" value="DnaJ"/>
    <property type="match status" value="1"/>
</dbReference>
<evidence type="ECO:0000313" key="2">
    <source>
        <dbReference type="EMBL" id="WVY91404.1"/>
    </source>
</evidence>
<organism evidence="2 3">
    <name type="scientific">Vigna mungo</name>
    <name type="common">Black gram</name>
    <name type="synonym">Phaseolus mungo</name>
    <dbReference type="NCBI Taxonomy" id="3915"/>
    <lineage>
        <taxon>Eukaryota</taxon>
        <taxon>Viridiplantae</taxon>
        <taxon>Streptophyta</taxon>
        <taxon>Embryophyta</taxon>
        <taxon>Tracheophyta</taxon>
        <taxon>Spermatophyta</taxon>
        <taxon>Magnoliopsida</taxon>
        <taxon>eudicotyledons</taxon>
        <taxon>Gunneridae</taxon>
        <taxon>Pentapetalae</taxon>
        <taxon>rosids</taxon>
        <taxon>fabids</taxon>
        <taxon>Fabales</taxon>
        <taxon>Fabaceae</taxon>
        <taxon>Papilionoideae</taxon>
        <taxon>50 kb inversion clade</taxon>
        <taxon>NPAAA clade</taxon>
        <taxon>indigoferoid/millettioid clade</taxon>
        <taxon>Phaseoleae</taxon>
        <taxon>Vigna</taxon>
    </lineage>
</organism>
<proteinExistence type="predicted"/>
<dbReference type="EMBL" id="CP144690">
    <property type="protein sequence ID" value="WVY91404.1"/>
    <property type="molecule type" value="Genomic_DNA"/>
</dbReference>
<evidence type="ECO:0000313" key="3">
    <source>
        <dbReference type="Proteomes" id="UP001374535"/>
    </source>
</evidence>
<name>A0AAQ3MHM1_VIGMU</name>
<dbReference type="InterPro" id="IPR001623">
    <property type="entry name" value="DnaJ_domain"/>
</dbReference>
<dbReference type="AlphaFoldDB" id="A0AAQ3MHM1"/>
<protein>
    <submittedName>
        <fullName evidence="2">Uncharacterized protein</fullName>
    </submittedName>
</protein>
<feature type="transmembrane region" description="Helical" evidence="1">
    <location>
        <begin position="103"/>
        <end position="123"/>
    </location>
</feature>
<feature type="transmembrane region" description="Helical" evidence="1">
    <location>
        <begin position="160"/>
        <end position="182"/>
    </location>
</feature>
<accession>A0AAQ3MHM1</accession>
<dbReference type="GO" id="GO:0005634">
    <property type="term" value="C:nucleus"/>
    <property type="evidence" value="ECO:0007669"/>
    <property type="project" value="TreeGrafter"/>
</dbReference>
<dbReference type="SUPFAM" id="SSF46565">
    <property type="entry name" value="Chaperone J-domain"/>
    <property type="match status" value="1"/>
</dbReference>
<reference evidence="2 3" key="1">
    <citation type="journal article" date="2023" name="Life. Sci Alliance">
        <title>Evolutionary insights into 3D genome organization and epigenetic landscape of Vigna mungo.</title>
        <authorList>
            <person name="Junaid A."/>
            <person name="Singh B."/>
            <person name="Bhatia S."/>
        </authorList>
    </citation>
    <scope>NUCLEOTIDE SEQUENCE [LARGE SCALE GENOMIC DNA]</scope>
    <source>
        <strain evidence="2">Urdbean</strain>
    </source>
</reference>
<gene>
    <name evidence="2" type="ORF">V8G54_036918</name>
</gene>
<keyword evidence="1" id="KW-0812">Transmembrane</keyword>
<keyword evidence="1" id="KW-0472">Membrane</keyword>
<evidence type="ECO:0000256" key="1">
    <source>
        <dbReference type="SAM" id="Phobius"/>
    </source>
</evidence>
<dbReference type="Proteomes" id="UP001374535">
    <property type="component" value="Chromosome 11"/>
</dbReference>